<sequence length="891" mass="89634">MQDNTSAFYKRVGALGAATALAVSGAFIASPAIASPTGEPDVASTEAPVTTATETPASEPAVDETVTEEAAPEETAADEAEASEEAGTVDPGLAEALLRDLGMTVEEFEAAGELGKKAADALPELQATEGFVGIAIEDEKIVITGSGDALEALALELDATLVAPAEEAEPTEAPAEEATDAPSAEATEAAEEPAAEEETAAPVSLSGDYRANIEKIRADYIANVGVQGLQSIMWNGSGYVISVDKAATLGDSVLAKNLAEVAGSPAEAIAKKYANVTVADASGTATPVEDVVNGQGYASPVPEGAALCSIGFNGFNADGDAAVITAGHCAQDGDVTEALLTDPTGDPASGTDDPALLAELGTWGFSQFGGAKNSPIDLETGGNVGTDVAVINEINSELDLLPEVTQWEDAKDLTAATTKITGTVDAVIGAPVCKSGRTTGWSCGEVTALGDFYVGGHKGTEEDIRGVFGFESTLTENAKPGDSGGSTISGNNAMGINSAVGVREGVERMFSTSLSDGLSYLKGYSVAIFVAAPELTSHEDKGTVLTGEAITGTAPAGSTVKLTRGDDTVNIDVADGAWSFPAPSTVPADGKLEFKVQAVNGFNKSKTVSYELTVKEAPLAAPVITNPADGAQIADSLTTITGTGDAGAEVTVSVTGNNTAEEAKEDTAGMLAAVEETGTATVGTDGTWELKLDEALTYGAYTVSATQDGIAGKSESPKATAAFSVILEAPAITSITEGQDFTEGENPSDVSGTGTAGAEVAVTIGETTLKATVADTGKWTVTGFPVLAPGTYGVGSIQTLNGAESAWSPQVNFTVTAVEVEEQAPPVVPPAPQPGNPTPTPTPTPAPDNNGDGLPDTGVAGMGLFAGAGALLTAGGISALLINRRRQMQDA</sequence>
<keyword evidence="2" id="KW-1133">Transmembrane helix</keyword>
<proteinExistence type="predicted"/>
<dbReference type="Gene3D" id="2.40.10.10">
    <property type="entry name" value="Trypsin-like serine proteases"/>
    <property type="match status" value="2"/>
</dbReference>
<feature type="compositionally biased region" description="Acidic residues" evidence="1">
    <location>
        <begin position="61"/>
        <end position="84"/>
    </location>
</feature>
<organism evidence="4 5">
    <name type="scientific">Arthrobacter citreus</name>
    <dbReference type="NCBI Taxonomy" id="1670"/>
    <lineage>
        <taxon>Bacteria</taxon>
        <taxon>Bacillati</taxon>
        <taxon>Actinomycetota</taxon>
        <taxon>Actinomycetes</taxon>
        <taxon>Micrococcales</taxon>
        <taxon>Micrococcaceae</taxon>
        <taxon>Arthrobacter</taxon>
    </lineage>
</organism>
<gene>
    <name evidence="4" type="ORF">AAE021_16145</name>
</gene>
<dbReference type="CDD" id="cd21112">
    <property type="entry name" value="alphaLP-like"/>
    <property type="match status" value="1"/>
</dbReference>
<dbReference type="EMBL" id="CP151657">
    <property type="protein sequence ID" value="WZP15659.1"/>
    <property type="molecule type" value="Genomic_DNA"/>
</dbReference>
<keyword evidence="2" id="KW-0472">Membrane</keyword>
<dbReference type="InterPro" id="IPR013783">
    <property type="entry name" value="Ig-like_fold"/>
</dbReference>
<feature type="region of interest" description="Disordered" evidence="1">
    <location>
        <begin position="166"/>
        <end position="203"/>
    </location>
</feature>
<feature type="transmembrane region" description="Helical" evidence="2">
    <location>
        <begin position="859"/>
        <end position="882"/>
    </location>
</feature>
<dbReference type="SUPFAM" id="SSF50494">
    <property type="entry name" value="Trypsin-like serine proteases"/>
    <property type="match status" value="1"/>
</dbReference>
<evidence type="ECO:0000256" key="1">
    <source>
        <dbReference type="SAM" id="MobiDB-lite"/>
    </source>
</evidence>
<dbReference type="InterPro" id="IPR009003">
    <property type="entry name" value="Peptidase_S1_PA"/>
</dbReference>
<accession>A0ABZ2ZUK0</accession>
<keyword evidence="3" id="KW-0732">Signal</keyword>
<dbReference type="RefSeq" id="WP_342023312.1">
    <property type="nucleotide sequence ID" value="NZ_CP151657.1"/>
</dbReference>
<dbReference type="Gene3D" id="2.60.40.10">
    <property type="entry name" value="Immunoglobulins"/>
    <property type="match status" value="3"/>
</dbReference>
<feature type="signal peptide" evidence="3">
    <location>
        <begin position="1"/>
        <end position="34"/>
    </location>
</feature>
<evidence type="ECO:0000313" key="5">
    <source>
        <dbReference type="Proteomes" id="UP001448858"/>
    </source>
</evidence>
<feature type="compositionally biased region" description="Pro residues" evidence="1">
    <location>
        <begin position="826"/>
        <end position="846"/>
    </location>
</feature>
<dbReference type="InterPro" id="IPR043504">
    <property type="entry name" value="Peptidase_S1_PA_chymotrypsin"/>
</dbReference>
<dbReference type="NCBIfam" id="NF033510">
    <property type="entry name" value="Ca_tandemer"/>
    <property type="match status" value="1"/>
</dbReference>
<feature type="compositionally biased region" description="Acidic residues" evidence="1">
    <location>
        <begin position="166"/>
        <end position="179"/>
    </location>
</feature>
<evidence type="ECO:0000256" key="2">
    <source>
        <dbReference type="SAM" id="Phobius"/>
    </source>
</evidence>
<keyword evidence="2" id="KW-0812">Transmembrane</keyword>
<feature type="chain" id="PRO_5045703193" description="LPXTG cell wall anchor domain-containing protein" evidence="3">
    <location>
        <begin position="35"/>
        <end position="891"/>
    </location>
</feature>
<protein>
    <recommendedName>
        <fullName evidence="6">LPXTG cell wall anchor domain-containing protein</fullName>
    </recommendedName>
</protein>
<name>A0ABZ2ZUK0_9MICC</name>
<feature type="region of interest" description="Disordered" evidence="1">
    <location>
        <begin position="825"/>
        <end position="858"/>
    </location>
</feature>
<feature type="region of interest" description="Disordered" evidence="1">
    <location>
        <begin position="33"/>
        <end position="89"/>
    </location>
</feature>
<feature type="compositionally biased region" description="Low complexity" evidence="1">
    <location>
        <begin position="42"/>
        <end position="60"/>
    </location>
</feature>
<dbReference type="Proteomes" id="UP001448858">
    <property type="component" value="Chromosome"/>
</dbReference>
<feature type="compositionally biased region" description="Acidic residues" evidence="1">
    <location>
        <begin position="188"/>
        <end position="199"/>
    </location>
</feature>
<evidence type="ECO:0000313" key="4">
    <source>
        <dbReference type="EMBL" id="WZP15659.1"/>
    </source>
</evidence>
<evidence type="ECO:0000256" key="3">
    <source>
        <dbReference type="SAM" id="SignalP"/>
    </source>
</evidence>
<keyword evidence="5" id="KW-1185">Reference proteome</keyword>
<reference evidence="4 5" key="1">
    <citation type="submission" date="2024-04" db="EMBL/GenBank/DDBJ databases">
        <title>Arthrobacter sp. from Plains bison fecal sample.</title>
        <authorList>
            <person name="Ruzzini A."/>
        </authorList>
    </citation>
    <scope>NUCLEOTIDE SEQUENCE [LARGE SCALE GENOMIC DNA]</scope>
    <source>
        <strain evidence="4 5">EINP1</strain>
    </source>
</reference>
<evidence type="ECO:0008006" key="6">
    <source>
        <dbReference type="Google" id="ProtNLM"/>
    </source>
</evidence>